<organism evidence="2 3">
    <name type="scientific">Porites evermanni</name>
    <dbReference type="NCBI Taxonomy" id="104178"/>
    <lineage>
        <taxon>Eukaryota</taxon>
        <taxon>Metazoa</taxon>
        <taxon>Cnidaria</taxon>
        <taxon>Anthozoa</taxon>
        <taxon>Hexacorallia</taxon>
        <taxon>Scleractinia</taxon>
        <taxon>Fungiina</taxon>
        <taxon>Poritidae</taxon>
        <taxon>Porites</taxon>
    </lineage>
</organism>
<evidence type="ECO:0000313" key="3">
    <source>
        <dbReference type="Proteomes" id="UP001159427"/>
    </source>
</evidence>
<feature type="domain" description="Ubiquitin-like" evidence="1">
    <location>
        <begin position="23"/>
        <end position="80"/>
    </location>
</feature>
<dbReference type="SUPFAM" id="SSF54236">
    <property type="entry name" value="Ubiquitin-like"/>
    <property type="match status" value="1"/>
</dbReference>
<keyword evidence="3" id="KW-1185">Reference proteome</keyword>
<sequence>MGFCRTDVEEDDLFPVLNLRDRMLILVYHRRERLELTMPHTTNVIDLKLKIQSLTQILPRNQKLFFRGTQLLDKQILKEFKQDVVSLSLVAGPRRRH</sequence>
<evidence type="ECO:0000313" key="2">
    <source>
        <dbReference type="EMBL" id="CAH3198775.1"/>
    </source>
</evidence>
<comment type="caution">
    <text evidence="2">The sequence shown here is derived from an EMBL/GenBank/DDBJ whole genome shotgun (WGS) entry which is preliminary data.</text>
</comment>
<name>A0ABN8T3B3_9CNID</name>
<dbReference type="Gene3D" id="3.10.20.90">
    <property type="entry name" value="Phosphatidylinositol 3-kinase Catalytic Subunit, Chain A, domain 1"/>
    <property type="match status" value="1"/>
</dbReference>
<dbReference type="Pfam" id="PF00240">
    <property type="entry name" value="ubiquitin"/>
    <property type="match status" value="1"/>
</dbReference>
<gene>
    <name evidence="2" type="ORF">PEVE_00036644</name>
</gene>
<dbReference type="InterPro" id="IPR029071">
    <property type="entry name" value="Ubiquitin-like_domsf"/>
</dbReference>
<dbReference type="Proteomes" id="UP001159427">
    <property type="component" value="Unassembled WGS sequence"/>
</dbReference>
<dbReference type="CDD" id="cd17039">
    <property type="entry name" value="Ubl_ubiquitin_like"/>
    <property type="match status" value="1"/>
</dbReference>
<dbReference type="EMBL" id="CALNXI010005898">
    <property type="protein sequence ID" value="CAH3198775.1"/>
    <property type="molecule type" value="Genomic_DNA"/>
</dbReference>
<dbReference type="InterPro" id="IPR000626">
    <property type="entry name" value="Ubiquitin-like_dom"/>
</dbReference>
<reference evidence="2 3" key="1">
    <citation type="submission" date="2022-05" db="EMBL/GenBank/DDBJ databases">
        <authorList>
            <consortium name="Genoscope - CEA"/>
            <person name="William W."/>
        </authorList>
    </citation>
    <scope>NUCLEOTIDE SEQUENCE [LARGE SCALE GENOMIC DNA]</scope>
</reference>
<protein>
    <recommendedName>
        <fullName evidence="1">Ubiquitin-like domain-containing protein</fullName>
    </recommendedName>
</protein>
<evidence type="ECO:0000259" key="1">
    <source>
        <dbReference type="PROSITE" id="PS50053"/>
    </source>
</evidence>
<accession>A0ABN8T3B3</accession>
<dbReference type="PROSITE" id="PS50053">
    <property type="entry name" value="UBIQUITIN_2"/>
    <property type="match status" value="1"/>
</dbReference>
<proteinExistence type="predicted"/>